<organism evidence="1">
    <name type="scientific">Picea glauca</name>
    <name type="common">White spruce</name>
    <name type="synonym">Pinus glauca</name>
    <dbReference type="NCBI Taxonomy" id="3330"/>
    <lineage>
        <taxon>Eukaryota</taxon>
        <taxon>Viridiplantae</taxon>
        <taxon>Streptophyta</taxon>
        <taxon>Embryophyta</taxon>
        <taxon>Tracheophyta</taxon>
        <taxon>Spermatophyta</taxon>
        <taxon>Pinopsida</taxon>
        <taxon>Pinidae</taxon>
        <taxon>Conifers I</taxon>
        <taxon>Pinales</taxon>
        <taxon>Pinaceae</taxon>
        <taxon>Picea</taxon>
    </lineage>
</organism>
<accession>A0A101LUW7</accession>
<reference evidence="1" key="1">
    <citation type="journal article" date="2015" name="Genome Biol. Evol.">
        <title>Organellar Genomes of White Spruce (Picea glauca): Assembly and Annotation.</title>
        <authorList>
            <person name="Jackman S.D."/>
            <person name="Warren R.L."/>
            <person name="Gibb E.A."/>
            <person name="Vandervalk B.P."/>
            <person name="Mohamadi H."/>
            <person name="Chu J."/>
            <person name="Raymond A."/>
            <person name="Pleasance S."/>
            <person name="Coope R."/>
            <person name="Wildung M.R."/>
            <person name="Ritland C.E."/>
            <person name="Bousquet J."/>
            <person name="Jones S.J."/>
            <person name="Bohlmann J."/>
            <person name="Birol I."/>
        </authorList>
    </citation>
    <scope>NUCLEOTIDE SEQUENCE [LARGE SCALE GENOMIC DNA]</scope>
    <source>
        <tissue evidence="1">Flushing bud</tissue>
    </source>
</reference>
<keyword evidence="1" id="KW-0496">Mitochondrion</keyword>
<sequence>MNDLPSCVALSRALPRISPCAFLMLSRLIESLIDHPEPMDPFAALV</sequence>
<gene>
    <name evidence="1" type="ORF">ABT39_MTgene2434</name>
</gene>
<name>A0A101LUW7_PICGL</name>
<proteinExistence type="predicted"/>
<protein>
    <submittedName>
        <fullName evidence="1">Uncharacterized protein</fullName>
    </submittedName>
</protein>
<comment type="caution">
    <text evidence="1">The sequence shown here is derived from an EMBL/GenBank/DDBJ whole genome shotgun (WGS) entry which is preliminary data.</text>
</comment>
<geneLocation type="mitochondrion" evidence="1"/>
<dbReference type="EMBL" id="LKAM01000017">
    <property type="protein sequence ID" value="KUM45598.1"/>
    <property type="molecule type" value="Genomic_DNA"/>
</dbReference>
<dbReference type="AlphaFoldDB" id="A0A101LUW7"/>
<evidence type="ECO:0000313" key="1">
    <source>
        <dbReference type="EMBL" id="KUM45598.1"/>
    </source>
</evidence>